<dbReference type="InterPro" id="IPR007922">
    <property type="entry name" value="DciA-like"/>
</dbReference>
<dbReference type="Pfam" id="PF05258">
    <property type="entry name" value="DciA"/>
    <property type="match status" value="1"/>
</dbReference>
<organism evidence="2">
    <name type="scientific">hydrothermal vent metagenome</name>
    <dbReference type="NCBI Taxonomy" id="652676"/>
    <lineage>
        <taxon>unclassified sequences</taxon>
        <taxon>metagenomes</taxon>
        <taxon>ecological metagenomes</taxon>
    </lineage>
</organism>
<gene>
    <name evidence="2" type="ORF">MNBD_NITROSPINAE02-934</name>
</gene>
<accession>A0A3B1BZ76</accession>
<reference evidence="2" key="1">
    <citation type="submission" date="2018-06" db="EMBL/GenBank/DDBJ databases">
        <authorList>
            <person name="Zhirakovskaya E."/>
        </authorList>
    </citation>
    <scope>NUCLEOTIDE SEQUENCE</scope>
</reference>
<dbReference type="EMBL" id="UOGE01000087">
    <property type="protein sequence ID" value="VAX23596.1"/>
    <property type="molecule type" value="Genomic_DNA"/>
</dbReference>
<sequence length="162" mass="18621">MKKLFKPKSMAESLDAALRSINRVNVIYLLKIEREWENIVGRTLAGVSGPVKLSQGKLVLFVREPVWIDSMMYLKTMIIQKVNDLFPGNIVTRIHMVLKNDLNSNKAAPEETDKISDDDFPENEAKDVEKALEKLPDSKLRSTFKRVMLGSLKVERHRMRPK</sequence>
<dbReference type="PANTHER" id="PTHR36456">
    <property type="entry name" value="UPF0232 PROTEIN SCO3875"/>
    <property type="match status" value="1"/>
</dbReference>
<feature type="compositionally biased region" description="Basic and acidic residues" evidence="1">
    <location>
        <begin position="108"/>
        <end position="128"/>
    </location>
</feature>
<dbReference type="PANTHER" id="PTHR36456:SF1">
    <property type="entry name" value="UPF0232 PROTEIN SCO3875"/>
    <property type="match status" value="1"/>
</dbReference>
<name>A0A3B1BZ76_9ZZZZ</name>
<feature type="region of interest" description="Disordered" evidence="1">
    <location>
        <begin position="105"/>
        <end position="128"/>
    </location>
</feature>
<evidence type="ECO:0008006" key="3">
    <source>
        <dbReference type="Google" id="ProtNLM"/>
    </source>
</evidence>
<dbReference type="AlphaFoldDB" id="A0A3B1BZ76"/>
<evidence type="ECO:0000256" key="1">
    <source>
        <dbReference type="SAM" id="MobiDB-lite"/>
    </source>
</evidence>
<proteinExistence type="predicted"/>
<evidence type="ECO:0000313" key="2">
    <source>
        <dbReference type="EMBL" id="VAX23596.1"/>
    </source>
</evidence>
<protein>
    <recommendedName>
        <fullName evidence="3">Zn-ribbon-containing, possibly RNA-binding protein and truncated derivatives</fullName>
    </recommendedName>
</protein>